<proteinExistence type="predicted"/>
<sequence length="298" mass="33209">MIIDSDANNELDDQHAIAYALFNGDLFDVEGITVNKTHSGGDIDEQYAEAVRVVKLCNLFPQMPVYKGANGNYSDIIEHIDEDNFDGADAVNFIIERAKAEVGSKLLIVPIGKLTNIALAIKKDPSIIPMIRVLWLGTNYPDKGEYNFDNDIAAVNAVLDSKVEFEIAVVGYESSTGTASVQASTKEIRELMPGKGPHITNPVEGRHGGEFSCFGDYSINLFENTKNTHRALYDMAAVTIVKNPSWAIPDTIGAPKFVDDHWVKRPNNTRKIIIWDNFKQKNIMDDFYKTMNDYKLAE</sequence>
<protein>
    <recommendedName>
        <fullName evidence="3">Inosine/uridine-preferring nucleoside hydrolase domain-containing protein</fullName>
    </recommendedName>
</protein>
<dbReference type="EMBL" id="UOGD01000261">
    <property type="protein sequence ID" value="VAX23925.1"/>
    <property type="molecule type" value="Genomic_DNA"/>
</dbReference>
<dbReference type="InterPro" id="IPR023186">
    <property type="entry name" value="IUNH"/>
</dbReference>
<dbReference type="PANTHER" id="PTHR12304">
    <property type="entry name" value="INOSINE-URIDINE PREFERRING NUCLEOSIDE HYDROLASE"/>
    <property type="match status" value="1"/>
</dbReference>
<gene>
    <name evidence="4" type="ORF">MNBD_IGNAVI01-1758</name>
</gene>
<dbReference type="AlphaFoldDB" id="A0A3B1CXF3"/>
<organism evidence="4">
    <name type="scientific">hydrothermal vent metagenome</name>
    <dbReference type="NCBI Taxonomy" id="652676"/>
    <lineage>
        <taxon>unclassified sequences</taxon>
        <taxon>metagenomes</taxon>
        <taxon>ecological metagenomes</taxon>
    </lineage>
</organism>
<dbReference type="GO" id="GO:0006152">
    <property type="term" value="P:purine nucleoside catabolic process"/>
    <property type="evidence" value="ECO:0007669"/>
    <property type="project" value="TreeGrafter"/>
</dbReference>
<evidence type="ECO:0000256" key="2">
    <source>
        <dbReference type="ARBA" id="ARBA00023295"/>
    </source>
</evidence>
<dbReference type="PANTHER" id="PTHR12304:SF4">
    <property type="entry name" value="URIDINE NUCLEOSIDASE"/>
    <property type="match status" value="1"/>
</dbReference>
<name>A0A3B1CXF3_9ZZZZ</name>
<keyword evidence="1" id="KW-0378">Hydrolase</keyword>
<dbReference type="GO" id="GO:0005829">
    <property type="term" value="C:cytosol"/>
    <property type="evidence" value="ECO:0007669"/>
    <property type="project" value="TreeGrafter"/>
</dbReference>
<dbReference type="SUPFAM" id="SSF53590">
    <property type="entry name" value="Nucleoside hydrolase"/>
    <property type="match status" value="1"/>
</dbReference>
<dbReference type="GO" id="GO:0008477">
    <property type="term" value="F:purine nucleosidase activity"/>
    <property type="evidence" value="ECO:0007669"/>
    <property type="project" value="TreeGrafter"/>
</dbReference>
<accession>A0A3B1CXF3</accession>
<keyword evidence="2" id="KW-0326">Glycosidase</keyword>
<evidence type="ECO:0000259" key="3">
    <source>
        <dbReference type="Pfam" id="PF01156"/>
    </source>
</evidence>
<dbReference type="Pfam" id="PF01156">
    <property type="entry name" value="IU_nuc_hydro"/>
    <property type="match status" value="1"/>
</dbReference>
<dbReference type="Gene3D" id="3.90.245.10">
    <property type="entry name" value="Ribonucleoside hydrolase-like"/>
    <property type="match status" value="1"/>
</dbReference>
<reference evidence="4" key="1">
    <citation type="submission" date="2018-06" db="EMBL/GenBank/DDBJ databases">
        <authorList>
            <person name="Zhirakovskaya E."/>
        </authorList>
    </citation>
    <scope>NUCLEOTIDE SEQUENCE</scope>
</reference>
<dbReference type="InterPro" id="IPR001910">
    <property type="entry name" value="Inosine/uridine_hydrolase_dom"/>
</dbReference>
<feature type="domain" description="Inosine/uridine-preferring nucleoside hydrolase" evidence="3">
    <location>
        <begin position="1"/>
        <end position="247"/>
    </location>
</feature>
<evidence type="ECO:0000256" key="1">
    <source>
        <dbReference type="ARBA" id="ARBA00022801"/>
    </source>
</evidence>
<evidence type="ECO:0000313" key="4">
    <source>
        <dbReference type="EMBL" id="VAX23925.1"/>
    </source>
</evidence>
<dbReference type="InterPro" id="IPR036452">
    <property type="entry name" value="Ribo_hydro-like"/>
</dbReference>